<dbReference type="EMBL" id="GBRH01169641">
    <property type="protein sequence ID" value="JAE28255.1"/>
    <property type="molecule type" value="Transcribed_RNA"/>
</dbReference>
<sequence>MKFRHNRSTTSLLAEDCKPDTSSI</sequence>
<reference evidence="2" key="2">
    <citation type="journal article" date="2015" name="Data Brief">
        <title>Shoot transcriptome of the giant reed, Arundo donax.</title>
        <authorList>
            <person name="Barrero R.A."/>
            <person name="Guerrero F.D."/>
            <person name="Moolhuijzen P."/>
            <person name="Goolsby J.A."/>
            <person name="Tidwell J."/>
            <person name="Bellgard S.E."/>
            <person name="Bellgard M.I."/>
        </authorList>
    </citation>
    <scope>NUCLEOTIDE SEQUENCE</scope>
    <source>
        <tissue evidence="2">Shoot tissue taken approximately 20 cm above the soil surface</tissue>
    </source>
</reference>
<reference evidence="2" key="1">
    <citation type="submission" date="2014-09" db="EMBL/GenBank/DDBJ databases">
        <authorList>
            <person name="Magalhaes I.L.F."/>
            <person name="Oliveira U."/>
            <person name="Santos F.R."/>
            <person name="Vidigal T.H.D.A."/>
            <person name="Brescovit A.D."/>
            <person name="Santos A.J."/>
        </authorList>
    </citation>
    <scope>NUCLEOTIDE SEQUENCE</scope>
    <source>
        <tissue evidence="2">Shoot tissue taken approximately 20 cm above the soil surface</tissue>
    </source>
</reference>
<feature type="compositionally biased region" description="Basic and acidic residues" evidence="1">
    <location>
        <begin position="15"/>
        <end position="24"/>
    </location>
</feature>
<accession>A0A0A9GTA6</accession>
<evidence type="ECO:0000256" key="1">
    <source>
        <dbReference type="SAM" id="MobiDB-lite"/>
    </source>
</evidence>
<organism evidence="2">
    <name type="scientific">Arundo donax</name>
    <name type="common">Giant reed</name>
    <name type="synonym">Donax arundinaceus</name>
    <dbReference type="NCBI Taxonomy" id="35708"/>
    <lineage>
        <taxon>Eukaryota</taxon>
        <taxon>Viridiplantae</taxon>
        <taxon>Streptophyta</taxon>
        <taxon>Embryophyta</taxon>
        <taxon>Tracheophyta</taxon>
        <taxon>Spermatophyta</taxon>
        <taxon>Magnoliopsida</taxon>
        <taxon>Liliopsida</taxon>
        <taxon>Poales</taxon>
        <taxon>Poaceae</taxon>
        <taxon>PACMAD clade</taxon>
        <taxon>Arundinoideae</taxon>
        <taxon>Arundineae</taxon>
        <taxon>Arundo</taxon>
    </lineage>
</organism>
<feature type="region of interest" description="Disordered" evidence="1">
    <location>
        <begin position="1"/>
        <end position="24"/>
    </location>
</feature>
<dbReference type="AlphaFoldDB" id="A0A0A9GTA6"/>
<proteinExistence type="predicted"/>
<name>A0A0A9GTA6_ARUDO</name>
<evidence type="ECO:0000313" key="2">
    <source>
        <dbReference type="EMBL" id="JAE28255.1"/>
    </source>
</evidence>
<protein>
    <submittedName>
        <fullName evidence="2">Uncharacterized protein</fullName>
    </submittedName>
</protein>